<protein>
    <submittedName>
        <fullName evidence="1">Tetratricopeptide repeat protein</fullName>
    </submittedName>
</protein>
<dbReference type="Proteomes" id="UP000593892">
    <property type="component" value="Chromosome"/>
</dbReference>
<dbReference type="SUPFAM" id="SSF48452">
    <property type="entry name" value="TPR-like"/>
    <property type="match status" value="1"/>
</dbReference>
<name>A0A7S7NR97_PALFE</name>
<dbReference type="KEGG" id="pfer:IRI77_36955"/>
<dbReference type="Gene3D" id="1.25.40.10">
    <property type="entry name" value="Tetratricopeptide repeat domain"/>
    <property type="match status" value="1"/>
</dbReference>
<accession>A0A7S7NR97</accession>
<evidence type="ECO:0000313" key="2">
    <source>
        <dbReference type="Proteomes" id="UP000593892"/>
    </source>
</evidence>
<reference evidence="1 2" key="1">
    <citation type="submission" date="2020-10" db="EMBL/GenBank/DDBJ databases">
        <title>Complete genome sequence of Paludibaculum fermentans P105T, a facultatively anaerobic acidobacterium capable of dissimilatory Fe(III) reduction.</title>
        <authorList>
            <person name="Dedysh S.N."/>
            <person name="Beletsky A.V."/>
            <person name="Kulichevskaya I.S."/>
            <person name="Mardanov A.V."/>
            <person name="Ravin N.V."/>
        </authorList>
    </citation>
    <scope>NUCLEOTIDE SEQUENCE [LARGE SCALE GENOMIC DNA]</scope>
    <source>
        <strain evidence="1 2">P105</strain>
    </source>
</reference>
<dbReference type="Pfam" id="PF13431">
    <property type="entry name" value="TPR_17"/>
    <property type="match status" value="1"/>
</dbReference>
<dbReference type="InterPro" id="IPR011990">
    <property type="entry name" value="TPR-like_helical_dom_sf"/>
</dbReference>
<gene>
    <name evidence="1" type="ORF">IRI77_36955</name>
</gene>
<organism evidence="1 2">
    <name type="scientific">Paludibaculum fermentans</name>
    <dbReference type="NCBI Taxonomy" id="1473598"/>
    <lineage>
        <taxon>Bacteria</taxon>
        <taxon>Pseudomonadati</taxon>
        <taxon>Acidobacteriota</taxon>
        <taxon>Terriglobia</taxon>
        <taxon>Bryobacterales</taxon>
        <taxon>Bryobacteraceae</taxon>
        <taxon>Paludibaculum</taxon>
    </lineage>
</organism>
<dbReference type="EMBL" id="CP063849">
    <property type="protein sequence ID" value="QOY88264.1"/>
    <property type="molecule type" value="Genomic_DNA"/>
</dbReference>
<evidence type="ECO:0000313" key="1">
    <source>
        <dbReference type="EMBL" id="QOY88264.1"/>
    </source>
</evidence>
<dbReference type="AlphaFoldDB" id="A0A7S7NR97"/>
<dbReference type="RefSeq" id="WP_194449927.1">
    <property type="nucleotide sequence ID" value="NZ_CP063849.1"/>
</dbReference>
<proteinExistence type="predicted"/>
<sequence length="227" mass="24443">MRILLPLLMASCFAADLPADLLKARDAQDRAALDKIAAAADSEAQAKSNDAAVLYKAAQAQLIRAEVSMELRDKNAARGAAEAGIRVAEKAVALKPNMGEYHRILGTLCGQVIPANVLAGMKYGKCALDEVNKAVELAPKAASGYLSRAVGNYYLPASFGGGPELALKDVDKALELDPKDADAWLWKGIILRKLARNADARKALAKSQELHPERLWTKQQLEKTPEK</sequence>
<keyword evidence="2" id="KW-1185">Reference proteome</keyword>